<accession>A0A1E3AL27</accession>
<dbReference type="InterPro" id="IPR050559">
    <property type="entry name" value="P-Pant_transferase_sf"/>
</dbReference>
<evidence type="ECO:0000313" key="5">
    <source>
        <dbReference type="Proteomes" id="UP000094067"/>
    </source>
</evidence>
<dbReference type="GO" id="GO:0005829">
    <property type="term" value="C:cytosol"/>
    <property type="evidence" value="ECO:0007669"/>
    <property type="project" value="TreeGrafter"/>
</dbReference>
<gene>
    <name evidence="4" type="primary">sfp</name>
    <name evidence="4" type="ORF">BEI61_00455</name>
</gene>
<protein>
    <submittedName>
        <fullName evidence="4">4'-phosphopantetheinyl transferase sfp</fullName>
        <ecNumber evidence="4">2.7.8.-</ecNumber>
    </submittedName>
</protein>
<dbReference type="PANTHER" id="PTHR12215:SF10">
    <property type="entry name" value="L-AMINOADIPATE-SEMIALDEHYDE DEHYDROGENASE-PHOSPHOPANTETHEINYL TRANSFERASE"/>
    <property type="match status" value="1"/>
</dbReference>
<name>A0A1E3AL27_9FIRM</name>
<evidence type="ECO:0000313" key="4">
    <source>
        <dbReference type="EMBL" id="ODM08826.1"/>
    </source>
</evidence>
<dbReference type="InterPro" id="IPR008278">
    <property type="entry name" value="4-PPantetheinyl_Trfase_dom"/>
</dbReference>
<organism evidence="4 5">
    <name type="scientific">Eisenbergiella tayi</name>
    <dbReference type="NCBI Taxonomy" id="1432052"/>
    <lineage>
        <taxon>Bacteria</taxon>
        <taxon>Bacillati</taxon>
        <taxon>Bacillota</taxon>
        <taxon>Clostridia</taxon>
        <taxon>Lachnospirales</taxon>
        <taxon>Lachnospiraceae</taxon>
        <taxon>Eisenbergiella</taxon>
    </lineage>
</organism>
<dbReference type="InterPro" id="IPR037143">
    <property type="entry name" value="4-PPantetheinyl_Trfase_dom_sf"/>
</dbReference>
<dbReference type="GO" id="GO:0019878">
    <property type="term" value="P:lysine biosynthetic process via aminoadipic acid"/>
    <property type="evidence" value="ECO:0007669"/>
    <property type="project" value="TreeGrafter"/>
</dbReference>
<feature type="domain" description="4'-phosphopantetheinyl transferase" evidence="3">
    <location>
        <begin position="89"/>
        <end position="163"/>
    </location>
</feature>
<dbReference type="SUPFAM" id="SSF56214">
    <property type="entry name" value="4'-phosphopantetheinyl transferase"/>
    <property type="match status" value="2"/>
</dbReference>
<dbReference type="Pfam" id="PF01648">
    <property type="entry name" value="ACPS"/>
    <property type="match status" value="1"/>
</dbReference>
<dbReference type="PANTHER" id="PTHR12215">
    <property type="entry name" value="PHOSPHOPANTETHEINE TRANSFERASE"/>
    <property type="match status" value="1"/>
</dbReference>
<evidence type="ECO:0000256" key="1">
    <source>
        <dbReference type="ARBA" id="ARBA00010990"/>
    </source>
</evidence>
<dbReference type="AlphaFoldDB" id="A0A1E3AL27"/>
<evidence type="ECO:0000259" key="3">
    <source>
        <dbReference type="Pfam" id="PF01648"/>
    </source>
</evidence>
<proteinExistence type="inferred from homology"/>
<dbReference type="Proteomes" id="UP000094067">
    <property type="component" value="Unassembled WGS sequence"/>
</dbReference>
<keyword evidence="2 4" id="KW-0808">Transferase</keyword>
<dbReference type="GO" id="GO:0008897">
    <property type="term" value="F:holo-[acyl-carrier-protein] synthase activity"/>
    <property type="evidence" value="ECO:0007669"/>
    <property type="project" value="InterPro"/>
</dbReference>
<dbReference type="RefSeq" id="WP_069151101.1">
    <property type="nucleotide sequence ID" value="NZ_DAWDRA010000615.1"/>
</dbReference>
<evidence type="ECO:0000256" key="2">
    <source>
        <dbReference type="ARBA" id="ARBA00022679"/>
    </source>
</evidence>
<reference evidence="4 5" key="1">
    <citation type="submission" date="2016-07" db="EMBL/GenBank/DDBJ databases">
        <title>Characterization of isolates of Eisenbergiella tayi derived from blood cultures, using whole genome sequencing.</title>
        <authorList>
            <person name="Burdz T."/>
            <person name="Wiebe D."/>
            <person name="Huynh C."/>
            <person name="Bernard K."/>
        </authorList>
    </citation>
    <scope>NUCLEOTIDE SEQUENCE [LARGE SCALE GENOMIC DNA]</scope>
    <source>
        <strain evidence="4 5">NML 110608</strain>
    </source>
</reference>
<dbReference type="EMBL" id="MCGH01000001">
    <property type="protein sequence ID" value="ODM08826.1"/>
    <property type="molecule type" value="Genomic_DNA"/>
</dbReference>
<comment type="similarity">
    <text evidence="1">Belongs to the P-Pant transferase superfamily. Gsp/Sfp/HetI/AcpT family.</text>
</comment>
<dbReference type="Gene3D" id="3.90.470.20">
    <property type="entry name" value="4'-phosphopantetheinyl transferase domain"/>
    <property type="match status" value="2"/>
</dbReference>
<sequence length="195" mass="22232">MMEKKEGIAVYIYRMQDKRDDKSQSPLFLSRAAARYAFGEGGEGSSKEASFRVEKGLRGKPYFPEYPWLHFSISHSGDFWACAMAAQEVGLDLQQHTKGRREHISKRFFHPLENEYLKKNNYRDFFDVWAAKESYVKFTGSGIGEDFGGFSAASEDGLAKEINGIQLRSIPFSPDYSLCLCAKEIQNVSLYYENA</sequence>
<comment type="caution">
    <text evidence="4">The sequence shown here is derived from an EMBL/GenBank/DDBJ whole genome shotgun (WGS) entry which is preliminary data.</text>
</comment>
<dbReference type="EC" id="2.7.8.-" evidence="4"/>
<dbReference type="GO" id="GO:0000287">
    <property type="term" value="F:magnesium ion binding"/>
    <property type="evidence" value="ECO:0007669"/>
    <property type="project" value="InterPro"/>
</dbReference>